<evidence type="ECO:0000313" key="1">
    <source>
        <dbReference type="EMBL" id="MBY8825599.1"/>
    </source>
</evidence>
<reference evidence="1 2" key="1">
    <citation type="submission" date="2021-08" db="EMBL/GenBank/DDBJ databases">
        <authorList>
            <person name="Tuo L."/>
        </authorList>
    </citation>
    <scope>NUCLEOTIDE SEQUENCE [LARGE SCALE GENOMIC DNA]</scope>
    <source>
        <strain evidence="1 2">JCM 31229</strain>
    </source>
</reference>
<proteinExistence type="predicted"/>
<gene>
    <name evidence="1" type="ORF">K7G82_25075</name>
</gene>
<comment type="caution">
    <text evidence="1">The sequence shown here is derived from an EMBL/GenBank/DDBJ whole genome shotgun (WGS) entry which is preliminary data.</text>
</comment>
<organism evidence="1 2">
    <name type="scientific">Sphingomonas colocasiae</name>
    <dbReference type="NCBI Taxonomy" id="1848973"/>
    <lineage>
        <taxon>Bacteria</taxon>
        <taxon>Pseudomonadati</taxon>
        <taxon>Pseudomonadota</taxon>
        <taxon>Alphaproteobacteria</taxon>
        <taxon>Sphingomonadales</taxon>
        <taxon>Sphingomonadaceae</taxon>
        <taxon>Sphingomonas</taxon>
    </lineage>
</organism>
<keyword evidence="2" id="KW-1185">Reference proteome</keyword>
<dbReference type="Proteomes" id="UP000706039">
    <property type="component" value="Unassembled WGS sequence"/>
</dbReference>
<sequence>MTPIQGDTQRIRPFGSFANAVDLISAGQHGKRDAIACEGAFARPAAIKENLPSRIFRVTNTAPPDCPTCLEQLPRLTRPMVDGEELNRRFVREVLPLERWLTVYIRRNWRVADDVLELRQDIYEHALLGADRGVFRRVEATREEGESQGPKSPAKQRDLWQRAIAWFDRDLKAGVQ</sequence>
<name>A0ABS7Q023_9SPHN</name>
<dbReference type="RefSeq" id="WP_222992695.1">
    <property type="nucleotide sequence ID" value="NZ_JAINVV010000012.1"/>
</dbReference>
<dbReference type="EMBL" id="JAINVV010000012">
    <property type="protein sequence ID" value="MBY8825599.1"/>
    <property type="molecule type" value="Genomic_DNA"/>
</dbReference>
<accession>A0ABS7Q023</accession>
<evidence type="ECO:0000313" key="2">
    <source>
        <dbReference type="Proteomes" id="UP000706039"/>
    </source>
</evidence>
<protein>
    <submittedName>
        <fullName evidence="1">Uncharacterized protein</fullName>
    </submittedName>
</protein>